<accession>A0A2I4CVZ3</accession>
<feature type="compositionally biased region" description="Polar residues" evidence="1">
    <location>
        <begin position="34"/>
        <end position="46"/>
    </location>
</feature>
<gene>
    <name evidence="3" type="primary">LOC106532612</name>
</gene>
<feature type="compositionally biased region" description="Basic and acidic residues" evidence="1">
    <location>
        <begin position="136"/>
        <end position="226"/>
    </location>
</feature>
<dbReference type="GeneID" id="106532612"/>
<feature type="compositionally biased region" description="Low complexity" evidence="1">
    <location>
        <begin position="110"/>
        <end position="120"/>
    </location>
</feature>
<reference evidence="3" key="1">
    <citation type="submission" date="2025-08" db="UniProtKB">
        <authorList>
            <consortium name="RefSeq"/>
        </authorList>
    </citation>
    <scope>IDENTIFICATION</scope>
    <source>
        <strain evidence="3">Quisiro</strain>
        <tissue evidence="3">Liver</tissue>
    </source>
</reference>
<name>A0A2I4CVZ3_AUSLI</name>
<feature type="region of interest" description="Disordered" evidence="1">
    <location>
        <begin position="1"/>
        <end position="233"/>
    </location>
</feature>
<dbReference type="RefSeq" id="XP_013884173.1">
    <property type="nucleotide sequence ID" value="XM_014028719.1"/>
</dbReference>
<dbReference type="STRING" id="52670.A0A2I4CVZ3"/>
<dbReference type="AlphaFoldDB" id="A0A2I4CVZ3"/>
<dbReference type="Proteomes" id="UP000192220">
    <property type="component" value="Unplaced"/>
</dbReference>
<evidence type="ECO:0000256" key="1">
    <source>
        <dbReference type="SAM" id="MobiDB-lite"/>
    </source>
</evidence>
<sequence length="233" mass="26455">MAALFPEALSVVSEDQPIFEPPYSAAPTMHMKSEMTSPGSYGQASKPSPEPAESEWGGSAAQNSGKRGEHVNRTSRESPVDCSVTKRSRHMSSDGAPMPYQASYPEPRVSPQTATPPSSTTEEKRVIVPADYNKQNYDKPDNKPKLDKPDYDKLEYDKPDDDKPEYKKPDCDKQDYDKPDYNKPEYDKPEYDKPEYDKPENDKPEYDKPDCDKPDYNKPEYDKPDYNKPGLLI</sequence>
<proteinExistence type="predicted"/>
<feature type="compositionally biased region" description="Basic and acidic residues" evidence="1">
    <location>
        <begin position="66"/>
        <end position="79"/>
    </location>
</feature>
<evidence type="ECO:0000313" key="2">
    <source>
        <dbReference type="Proteomes" id="UP000192220"/>
    </source>
</evidence>
<protein>
    <submittedName>
        <fullName evidence="3">Friend leukemia integration 1 transcription factor</fullName>
    </submittedName>
</protein>
<dbReference type="OrthoDB" id="10067219at2759"/>
<keyword evidence="2" id="KW-1185">Reference proteome</keyword>
<evidence type="ECO:0000313" key="3">
    <source>
        <dbReference type="RefSeq" id="XP_013884173.1"/>
    </source>
</evidence>
<dbReference type="InParanoid" id="A0A2I4CVZ3"/>
<dbReference type="KEGG" id="alim:106532612"/>
<organism evidence="2 3">
    <name type="scientific">Austrofundulus limnaeus</name>
    <name type="common">Annual killifish</name>
    <dbReference type="NCBI Taxonomy" id="52670"/>
    <lineage>
        <taxon>Eukaryota</taxon>
        <taxon>Metazoa</taxon>
        <taxon>Chordata</taxon>
        <taxon>Craniata</taxon>
        <taxon>Vertebrata</taxon>
        <taxon>Euteleostomi</taxon>
        <taxon>Actinopterygii</taxon>
        <taxon>Neopterygii</taxon>
        <taxon>Teleostei</taxon>
        <taxon>Neoteleostei</taxon>
        <taxon>Acanthomorphata</taxon>
        <taxon>Ovalentaria</taxon>
        <taxon>Atherinomorphae</taxon>
        <taxon>Cyprinodontiformes</taxon>
        <taxon>Rivulidae</taxon>
        <taxon>Austrofundulus</taxon>
    </lineage>
</organism>